<dbReference type="Proteomes" id="UP000464787">
    <property type="component" value="Chromosome"/>
</dbReference>
<dbReference type="AlphaFoldDB" id="A0A857JAP1"/>
<dbReference type="KEGG" id="xyk:GT347_20280"/>
<keyword evidence="2" id="KW-1185">Reference proteome</keyword>
<dbReference type="EMBL" id="CP047650">
    <property type="protein sequence ID" value="QHJ00110.1"/>
    <property type="molecule type" value="Genomic_DNA"/>
</dbReference>
<proteinExistence type="predicted"/>
<protein>
    <recommendedName>
        <fullName evidence="3">HeH/LEM domain-containing protein</fullName>
    </recommendedName>
</protein>
<accession>A0A857JAP1</accession>
<reference evidence="1 2" key="1">
    <citation type="submission" date="2020-01" db="EMBL/GenBank/DDBJ databases">
        <title>Genome sequencing of strain KACC 21265.</title>
        <authorList>
            <person name="Heo J."/>
            <person name="Kim S.-J."/>
            <person name="Kim J.-S."/>
            <person name="Hong S.-B."/>
            <person name="Kwon S.-W."/>
        </authorList>
    </citation>
    <scope>NUCLEOTIDE SEQUENCE [LARGE SCALE GENOMIC DNA]</scope>
    <source>
        <strain evidence="1 2">KACC 21265</strain>
    </source>
</reference>
<gene>
    <name evidence="1" type="ORF">GT347_20280</name>
</gene>
<evidence type="ECO:0000313" key="2">
    <source>
        <dbReference type="Proteomes" id="UP000464787"/>
    </source>
</evidence>
<dbReference type="RefSeq" id="WP_160553920.1">
    <property type="nucleotide sequence ID" value="NZ_CP047650.1"/>
</dbReference>
<organism evidence="1 2">
    <name type="scientific">Xylophilus rhododendri</name>
    <dbReference type="NCBI Taxonomy" id="2697032"/>
    <lineage>
        <taxon>Bacteria</taxon>
        <taxon>Pseudomonadati</taxon>
        <taxon>Pseudomonadota</taxon>
        <taxon>Betaproteobacteria</taxon>
        <taxon>Burkholderiales</taxon>
        <taxon>Xylophilus</taxon>
    </lineage>
</organism>
<evidence type="ECO:0008006" key="3">
    <source>
        <dbReference type="Google" id="ProtNLM"/>
    </source>
</evidence>
<name>A0A857JAP1_9BURK</name>
<sequence>MSETIIEQPAAGCIFMYRGGQRAEVNENSIGIMSGLGWAETDGPAAPTRAELDVALAALPGNYTDPEYVVKGMRQHFGELFTGEDEAKVRELVTAPEKKASDGLKVDELKAALAARGVEIPDGVTLKADLAVLLDNAPAA</sequence>
<evidence type="ECO:0000313" key="1">
    <source>
        <dbReference type="EMBL" id="QHJ00110.1"/>
    </source>
</evidence>